<dbReference type="EMBL" id="LNTB01000001">
    <property type="protein sequence ID" value="KSW12264.1"/>
    <property type="molecule type" value="Genomic_DNA"/>
</dbReference>
<accession>A0A0V8RW71</accession>
<dbReference type="RefSeq" id="WP_168371307.1">
    <property type="nucleotide sequence ID" value="NZ_LNTB01000001.1"/>
</dbReference>
<evidence type="ECO:0000313" key="2">
    <source>
        <dbReference type="Proteomes" id="UP000053352"/>
    </source>
</evidence>
<proteinExistence type="predicted"/>
<gene>
    <name evidence="1" type="ORF">CF15_05805</name>
</gene>
<dbReference type="Proteomes" id="UP000053352">
    <property type="component" value="Unassembled WGS sequence"/>
</dbReference>
<protein>
    <submittedName>
        <fullName evidence="1">Uncharacterized protein</fullName>
    </submittedName>
</protein>
<evidence type="ECO:0000313" key="1">
    <source>
        <dbReference type="EMBL" id="KSW12264.1"/>
    </source>
</evidence>
<comment type="caution">
    <text evidence="1">The sequence shown here is derived from an EMBL/GenBank/DDBJ whole genome shotgun (WGS) entry which is preliminary data.</text>
</comment>
<sequence length="111" mass="11762">MPGYCVHRVDLRLVSPDASLLFECLLRAGEKLCKESNCAPGSKAGWLVASRKTCLVTMKPPKPVSAGLHAIPASYEAGVVVECSEPSDVVESVMLLESLASECRGVGLMLT</sequence>
<reference evidence="1 2" key="1">
    <citation type="submission" date="2015-11" db="EMBL/GenBank/DDBJ databases">
        <title>Genome sequence of Pyrodictium occultum PL-19, a marine hyperthermophilic archaeon isolated from Volcano, Italy.</title>
        <authorList>
            <person name="Utturkar S."/>
            <person name="Huber H."/>
            <person name="Leptihn S."/>
            <person name="Brown S."/>
            <person name="Stetter K.O."/>
            <person name="Podar M."/>
        </authorList>
    </citation>
    <scope>NUCLEOTIDE SEQUENCE [LARGE SCALE GENOMIC DNA]</scope>
    <source>
        <strain evidence="1 2">PL-19</strain>
    </source>
</reference>
<keyword evidence="2" id="KW-1185">Reference proteome</keyword>
<name>A0A0V8RW71_PYROC</name>
<organism evidence="1 2">
    <name type="scientific">Pyrodictium occultum</name>
    <dbReference type="NCBI Taxonomy" id="2309"/>
    <lineage>
        <taxon>Archaea</taxon>
        <taxon>Thermoproteota</taxon>
        <taxon>Thermoprotei</taxon>
        <taxon>Desulfurococcales</taxon>
        <taxon>Pyrodictiaceae</taxon>
        <taxon>Pyrodictium</taxon>
    </lineage>
</organism>
<dbReference type="AlphaFoldDB" id="A0A0V8RW71"/>